<dbReference type="InterPro" id="IPR036390">
    <property type="entry name" value="WH_DNA-bd_sf"/>
</dbReference>
<evidence type="ECO:0000313" key="2">
    <source>
        <dbReference type="EMBL" id="MDT0303357.1"/>
    </source>
</evidence>
<accession>A0ABU2KVS4</accession>
<dbReference type="SUPFAM" id="SSF46785">
    <property type="entry name" value="Winged helix' DNA-binding domain"/>
    <property type="match status" value="1"/>
</dbReference>
<dbReference type="InterPro" id="IPR052509">
    <property type="entry name" value="Metal_resp_DNA-bind_regulator"/>
</dbReference>
<feature type="domain" description="Transcription regulator PadR N-terminal" evidence="1">
    <location>
        <begin position="9"/>
        <end position="83"/>
    </location>
</feature>
<dbReference type="Gene3D" id="1.10.10.10">
    <property type="entry name" value="Winged helix-like DNA-binding domain superfamily/Winged helix DNA-binding domain"/>
    <property type="match status" value="1"/>
</dbReference>
<dbReference type="InterPro" id="IPR036388">
    <property type="entry name" value="WH-like_DNA-bd_sf"/>
</dbReference>
<organism evidence="2 3">
    <name type="scientific">Streptomonospora wellingtoniae</name>
    <dbReference type="NCBI Taxonomy" id="3075544"/>
    <lineage>
        <taxon>Bacteria</taxon>
        <taxon>Bacillati</taxon>
        <taxon>Actinomycetota</taxon>
        <taxon>Actinomycetes</taxon>
        <taxon>Streptosporangiales</taxon>
        <taxon>Nocardiopsidaceae</taxon>
        <taxon>Streptomonospora</taxon>
    </lineage>
</organism>
<dbReference type="PANTHER" id="PTHR33169">
    <property type="entry name" value="PADR-FAMILY TRANSCRIPTIONAL REGULATOR"/>
    <property type="match status" value="1"/>
</dbReference>
<comment type="caution">
    <text evidence="2">The sequence shown here is derived from an EMBL/GenBank/DDBJ whole genome shotgun (WGS) entry which is preliminary data.</text>
</comment>
<evidence type="ECO:0000259" key="1">
    <source>
        <dbReference type="Pfam" id="PF03551"/>
    </source>
</evidence>
<proteinExistence type="predicted"/>
<reference evidence="3" key="1">
    <citation type="submission" date="2023-07" db="EMBL/GenBank/DDBJ databases">
        <title>30 novel species of actinomycetes from the DSMZ collection.</title>
        <authorList>
            <person name="Nouioui I."/>
        </authorList>
    </citation>
    <scope>NUCLEOTIDE SEQUENCE [LARGE SCALE GENOMIC DNA]</scope>
    <source>
        <strain evidence="3">DSM 45055</strain>
    </source>
</reference>
<evidence type="ECO:0000313" key="3">
    <source>
        <dbReference type="Proteomes" id="UP001183226"/>
    </source>
</evidence>
<keyword evidence="3" id="KW-1185">Reference proteome</keyword>
<dbReference type="Pfam" id="PF03551">
    <property type="entry name" value="PadR"/>
    <property type="match status" value="1"/>
</dbReference>
<sequence>MSATRLLVLGAVRASGRAHGYQVRRELLRWGTERWASINPGSVYHALRQLLKGGMLRGAGVEESGEGPERTLFELTASGEEEFLRLLAKALSDASAKPEFFGAGIVFLTCQSRERALTLLRHRLARLEGDQRSLKEMLDEGAVTGAKPPHVWELFRSWVVGGDAAVAFTSELIERLEGGAYTMSGEQGPVFGEPGEVSPAQR</sequence>
<dbReference type="Proteomes" id="UP001183226">
    <property type="component" value="Unassembled WGS sequence"/>
</dbReference>
<dbReference type="EMBL" id="JAVREK010000014">
    <property type="protein sequence ID" value="MDT0303357.1"/>
    <property type="molecule type" value="Genomic_DNA"/>
</dbReference>
<dbReference type="PANTHER" id="PTHR33169:SF14">
    <property type="entry name" value="TRANSCRIPTIONAL REGULATOR RV3488"/>
    <property type="match status" value="1"/>
</dbReference>
<protein>
    <submittedName>
        <fullName evidence="2">PadR family transcriptional regulator</fullName>
    </submittedName>
</protein>
<dbReference type="InterPro" id="IPR005149">
    <property type="entry name" value="Tscrpt_reg_PadR_N"/>
</dbReference>
<dbReference type="RefSeq" id="WP_311545839.1">
    <property type="nucleotide sequence ID" value="NZ_JAVREK010000014.1"/>
</dbReference>
<name>A0ABU2KVS4_9ACTN</name>
<gene>
    <name evidence="2" type="ORF">RM446_14660</name>
</gene>